<evidence type="ECO:0000313" key="7">
    <source>
        <dbReference type="Proteomes" id="UP000317940"/>
    </source>
</evidence>
<dbReference type="PANTHER" id="PTHR34069:SF3">
    <property type="entry name" value="ACYL-COA:ACYL-COA ALKYLTRANSFERASE"/>
    <property type="match status" value="1"/>
</dbReference>
<name>A0A561TW24_9ACTN</name>
<proteinExistence type="predicted"/>
<dbReference type="AlphaFoldDB" id="A0A561TW24"/>
<sequence>MPHVRARLAGASAHLPERYVTMAQREAQIAAAGPFAPPSGLVTQLTGVQGVHLIGDDEQASDLAVAAARKLLAEHGTDPTDIDLMIFASASQDLAEPATCHIVAAGLGLTCPVFDLKNACNSVLNAIETANALIATGQYRTVLITCGEAPSLFAPPYLPDAQAFVRAMPSLGLSDAGCAILLTAHEADHEDPLLATGVIASRFAADSTAWPSVTVSTGGTIDARRPAGAPQAWFQMTNTRMRDSLTQLTPRKVLPLIGDLGLTFEDFAFIGVHQVSLADIEFICGPAIGVPRDRLVVIVDALGNLASASVPLQLARALESGQAGPGDLIGLVGLAAGCSAGMVIIRL</sequence>
<dbReference type="Pfam" id="PF08545">
    <property type="entry name" value="ACP_syn_III"/>
    <property type="match status" value="1"/>
</dbReference>
<accession>A0A561TW24</accession>
<comment type="caution">
    <text evidence="6">The sequence shown here is derived from an EMBL/GenBank/DDBJ whole genome shotgun (WGS) entry which is preliminary data.</text>
</comment>
<dbReference type="InterPro" id="IPR013751">
    <property type="entry name" value="ACP_syn_III_N"/>
</dbReference>
<evidence type="ECO:0000256" key="3">
    <source>
        <dbReference type="ARBA" id="ARBA00023315"/>
    </source>
</evidence>
<evidence type="ECO:0000313" key="6">
    <source>
        <dbReference type="EMBL" id="TWF91309.1"/>
    </source>
</evidence>
<keyword evidence="1" id="KW-0963">Cytoplasm</keyword>
<evidence type="ECO:0000256" key="2">
    <source>
        <dbReference type="ARBA" id="ARBA00022679"/>
    </source>
</evidence>
<keyword evidence="3" id="KW-0012">Acyltransferase</keyword>
<dbReference type="GO" id="GO:0004315">
    <property type="term" value="F:3-oxoacyl-[acyl-carrier-protein] synthase activity"/>
    <property type="evidence" value="ECO:0007669"/>
    <property type="project" value="InterPro"/>
</dbReference>
<dbReference type="EMBL" id="VIWT01000002">
    <property type="protein sequence ID" value="TWF91309.1"/>
    <property type="molecule type" value="Genomic_DNA"/>
</dbReference>
<dbReference type="PANTHER" id="PTHR34069">
    <property type="entry name" value="3-OXOACYL-[ACYL-CARRIER-PROTEIN] SYNTHASE 3"/>
    <property type="match status" value="1"/>
</dbReference>
<feature type="domain" description="Beta-ketoacyl-[acyl-carrier-protein] synthase III N-terminal" evidence="5">
    <location>
        <begin position="114"/>
        <end position="189"/>
    </location>
</feature>
<dbReference type="InterPro" id="IPR013747">
    <property type="entry name" value="ACP_syn_III_C"/>
</dbReference>
<feature type="domain" description="Beta-ketoacyl-[acyl-carrier-protein] synthase III C-terminal" evidence="4">
    <location>
        <begin position="261"/>
        <end position="346"/>
    </location>
</feature>
<keyword evidence="2" id="KW-0808">Transferase</keyword>
<reference evidence="6 7" key="1">
    <citation type="submission" date="2019-06" db="EMBL/GenBank/DDBJ databases">
        <title>Sequencing the genomes of 1000 actinobacteria strains.</title>
        <authorList>
            <person name="Klenk H.-P."/>
        </authorList>
    </citation>
    <scope>NUCLEOTIDE SEQUENCE [LARGE SCALE GENOMIC DNA]</scope>
    <source>
        <strain evidence="6 7">DSM 44826</strain>
    </source>
</reference>
<dbReference type="Gene3D" id="3.40.47.10">
    <property type="match status" value="2"/>
</dbReference>
<dbReference type="OrthoDB" id="9788274at2"/>
<evidence type="ECO:0000259" key="4">
    <source>
        <dbReference type="Pfam" id="PF08541"/>
    </source>
</evidence>
<keyword evidence="7" id="KW-1185">Reference proteome</keyword>
<dbReference type="Proteomes" id="UP000317940">
    <property type="component" value="Unassembled WGS sequence"/>
</dbReference>
<dbReference type="Pfam" id="PF08541">
    <property type="entry name" value="ACP_syn_III_C"/>
    <property type="match status" value="1"/>
</dbReference>
<gene>
    <name evidence="6" type="ORF">FHX73_12421</name>
</gene>
<organism evidence="6 7">
    <name type="scientific">Kitasatospora viridis</name>
    <dbReference type="NCBI Taxonomy" id="281105"/>
    <lineage>
        <taxon>Bacteria</taxon>
        <taxon>Bacillati</taxon>
        <taxon>Actinomycetota</taxon>
        <taxon>Actinomycetes</taxon>
        <taxon>Kitasatosporales</taxon>
        <taxon>Streptomycetaceae</taxon>
        <taxon>Kitasatospora</taxon>
    </lineage>
</organism>
<evidence type="ECO:0000259" key="5">
    <source>
        <dbReference type="Pfam" id="PF08545"/>
    </source>
</evidence>
<dbReference type="GO" id="GO:0006633">
    <property type="term" value="P:fatty acid biosynthetic process"/>
    <property type="evidence" value="ECO:0007669"/>
    <property type="project" value="InterPro"/>
</dbReference>
<dbReference type="RefSeq" id="WP_145908916.1">
    <property type="nucleotide sequence ID" value="NZ_BAAAMZ010000010.1"/>
</dbReference>
<evidence type="ECO:0000256" key="1">
    <source>
        <dbReference type="ARBA" id="ARBA00022490"/>
    </source>
</evidence>
<protein>
    <submittedName>
        <fullName evidence="6">3-oxoacyl-[acyl-carrier-protein] synthase-3</fullName>
    </submittedName>
</protein>
<dbReference type="SUPFAM" id="SSF53901">
    <property type="entry name" value="Thiolase-like"/>
    <property type="match status" value="1"/>
</dbReference>
<dbReference type="GO" id="GO:0044550">
    <property type="term" value="P:secondary metabolite biosynthetic process"/>
    <property type="evidence" value="ECO:0007669"/>
    <property type="project" value="TreeGrafter"/>
</dbReference>
<dbReference type="InterPro" id="IPR016039">
    <property type="entry name" value="Thiolase-like"/>
</dbReference>